<sequence length="390" mass="43543">MGLTENPKIMASYLRERVNNLGAFEFVGENNMSLLAIATTCVLIVVTSYCVSRRRALITKPKRPKKQIWSKETTYRVSGVPLDWDHEKLRTFLMRMELAEVMVMKSLAHEANIESQTATVTLTNSYMQQWPGKSRQFSLSEEHDNDFLDLNRSVSVENDFIGLTTVFEPPVRDHKIDVIALSGLGGHAFGSFKERGGTHMWLRDSLPGYLTSETDNKPMARVMIYGYESAVAQSKNMQNLEDLATTFHSSLLALAAGPTTRPIILIGHSLGGLIIKQTLISLSRSTIPDDQKLIRAVYGVIFFGTPHDGMDISSLIPMVGDGPNRFLIESISRINSQIISIQQRDFHHALGKKGDSEVFCFYETLESPTAQKAITPESNHLTVDFTLTKA</sequence>
<dbReference type="SUPFAM" id="SSF53474">
    <property type="entry name" value="alpha/beta-Hydrolases"/>
    <property type="match status" value="1"/>
</dbReference>
<evidence type="ECO:0000256" key="1">
    <source>
        <dbReference type="ARBA" id="ARBA00004173"/>
    </source>
</evidence>
<organism evidence="7 8">
    <name type="scientific">Trichoderma simmonsii</name>
    <dbReference type="NCBI Taxonomy" id="1491479"/>
    <lineage>
        <taxon>Eukaryota</taxon>
        <taxon>Fungi</taxon>
        <taxon>Dikarya</taxon>
        <taxon>Ascomycota</taxon>
        <taxon>Pezizomycotina</taxon>
        <taxon>Sordariomycetes</taxon>
        <taxon>Hypocreomycetidae</taxon>
        <taxon>Hypocreales</taxon>
        <taxon>Hypocreaceae</taxon>
        <taxon>Trichoderma</taxon>
    </lineage>
</organism>
<dbReference type="PANTHER" id="PTHR48182:SF2">
    <property type="entry name" value="PROTEIN SERAC1"/>
    <property type="match status" value="1"/>
</dbReference>
<keyword evidence="6" id="KW-0472">Membrane</keyword>
<evidence type="ECO:0000256" key="5">
    <source>
        <dbReference type="ARBA" id="ARBA00023128"/>
    </source>
</evidence>
<evidence type="ECO:0000256" key="3">
    <source>
        <dbReference type="ARBA" id="ARBA00004370"/>
    </source>
</evidence>
<dbReference type="EMBL" id="CP075870">
    <property type="protein sequence ID" value="QYT05472.1"/>
    <property type="molecule type" value="Genomic_DNA"/>
</dbReference>
<dbReference type="GO" id="GO:0005783">
    <property type="term" value="C:endoplasmic reticulum"/>
    <property type="evidence" value="ECO:0007669"/>
    <property type="project" value="UniProtKB-SubCell"/>
</dbReference>
<accession>A0A8G0LND0</accession>
<dbReference type="GO" id="GO:0005739">
    <property type="term" value="C:mitochondrion"/>
    <property type="evidence" value="ECO:0007669"/>
    <property type="project" value="UniProtKB-SubCell"/>
</dbReference>
<dbReference type="AlphaFoldDB" id="A0A8G0LND0"/>
<gene>
    <name evidence="7" type="ORF">H0G86_012366</name>
</gene>
<proteinExistence type="predicted"/>
<reference evidence="7 8" key="1">
    <citation type="journal article" date="2021" name="BMC Genomics">
        <title>Telomere-to-telomere genome assembly of asparaginase-producing Trichoderma simmonsii.</title>
        <authorList>
            <person name="Chung D."/>
            <person name="Kwon Y.M."/>
            <person name="Yang Y."/>
        </authorList>
    </citation>
    <scope>NUCLEOTIDE SEQUENCE [LARGE SCALE GENOMIC DNA]</scope>
    <source>
        <strain evidence="7 8">GH-Sj1</strain>
    </source>
</reference>
<evidence type="ECO:0000313" key="8">
    <source>
        <dbReference type="Proteomes" id="UP000826661"/>
    </source>
</evidence>
<evidence type="ECO:0000256" key="6">
    <source>
        <dbReference type="ARBA" id="ARBA00023136"/>
    </source>
</evidence>
<dbReference type="InterPro" id="IPR052374">
    <property type="entry name" value="SERAC1"/>
</dbReference>
<keyword evidence="8" id="KW-1185">Reference proteome</keyword>
<protein>
    <recommendedName>
        <fullName evidence="9">DUF676 domain-containing protein</fullName>
    </recommendedName>
</protein>
<evidence type="ECO:0008006" key="9">
    <source>
        <dbReference type="Google" id="ProtNLM"/>
    </source>
</evidence>
<keyword evidence="5" id="KW-0496">Mitochondrion</keyword>
<dbReference type="Proteomes" id="UP000826661">
    <property type="component" value="Chromosome VII"/>
</dbReference>
<keyword evidence="4" id="KW-0256">Endoplasmic reticulum</keyword>
<dbReference type="Gene3D" id="3.40.50.1820">
    <property type="entry name" value="alpha/beta hydrolase"/>
    <property type="match status" value="1"/>
</dbReference>
<evidence type="ECO:0000256" key="4">
    <source>
        <dbReference type="ARBA" id="ARBA00022824"/>
    </source>
</evidence>
<dbReference type="InterPro" id="IPR029058">
    <property type="entry name" value="AB_hydrolase_fold"/>
</dbReference>
<evidence type="ECO:0000256" key="2">
    <source>
        <dbReference type="ARBA" id="ARBA00004240"/>
    </source>
</evidence>
<dbReference type="PANTHER" id="PTHR48182">
    <property type="entry name" value="PROTEIN SERAC1"/>
    <property type="match status" value="1"/>
</dbReference>
<dbReference type="GO" id="GO:0016020">
    <property type="term" value="C:membrane"/>
    <property type="evidence" value="ECO:0007669"/>
    <property type="project" value="UniProtKB-SubCell"/>
</dbReference>
<name>A0A8G0LND0_9HYPO</name>
<comment type="subcellular location">
    <subcellularLocation>
        <location evidence="2">Endoplasmic reticulum</location>
    </subcellularLocation>
    <subcellularLocation>
        <location evidence="3">Membrane</location>
    </subcellularLocation>
    <subcellularLocation>
        <location evidence="1">Mitochondrion</location>
    </subcellularLocation>
</comment>
<evidence type="ECO:0000313" key="7">
    <source>
        <dbReference type="EMBL" id="QYT05472.1"/>
    </source>
</evidence>